<feature type="transmembrane region" description="Helical" evidence="5">
    <location>
        <begin position="203"/>
        <end position="232"/>
    </location>
</feature>
<dbReference type="Proteomes" id="UP001427805">
    <property type="component" value="Unassembled WGS sequence"/>
</dbReference>
<protein>
    <submittedName>
        <fullName evidence="7">O-antigen ligase family protein</fullName>
    </submittedName>
</protein>
<organism evidence="7 8">
    <name type="scientific">Sphingomonas rustica</name>
    <dbReference type="NCBI Taxonomy" id="3103142"/>
    <lineage>
        <taxon>Bacteria</taxon>
        <taxon>Pseudomonadati</taxon>
        <taxon>Pseudomonadota</taxon>
        <taxon>Alphaproteobacteria</taxon>
        <taxon>Sphingomonadales</taxon>
        <taxon>Sphingomonadaceae</taxon>
        <taxon>Sphingomonas</taxon>
    </lineage>
</organism>
<feature type="transmembrane region" description="Helical" evidence="5">
    <location>
        <begin position="50"/>
        <end position="68"/>
    </location>
</feature>
<evidence type="ECO:0000256" key="5">
    <source>
        <dbReference type="SAM" id="Phobius"/>
    </source>
</evidence>
<evidence type="ECO:0000256" key="2">
    <source>
        <dbReference type="ARBA" id="ARBA00022692"/>
    </source>
</evidence>
<keyword evidence="2 5" id="KW-0812">Transmembrane</keyword>
<dbReference type="PANTHER" id="PTHR37422:SF13">
    <property type="entry name" value="LIPOPOLYSACCHARIDE BIOSYNTHESIS PROTEIN PA4999-RELATED"/>
    <property type="match status" value="1"/>
</dbReference>
<dbReference type="EMBL" id="JBDIZK010000005">
    <property type="protein sequence ID" value="MEN3747616.1"/>
    <property type="molecule type" value="Genomic_DNA"/>
</dbReference>
<evidence type="ECO:0000313" key="7">
    <source>
        <dbReference type="EMBL" id="MEN3747616.1"/>
    </source>
</evidence>
<evidence type="ECO:0000256" key="4">
    <source>
        <dbReference type="ARBA" id="ARBA00023136"/>
    </source>
</evidence>
<dbReference type="Pfam" id="PF04932">
    <property type="entry name" value="Wzy_C"/>
    <property type="match status" value="1"/>
</dbReference>
<feature type="transmembrane region" description="Helical" evidence="5">
    <location>
        <begin position="238"/>
        <end position="255"/>
    </location>
</feature>
<dbReference type="InterPro" id="IPR051533">
    <property type="entry name" value="WaaL-like"/>
</dbReference>
<dbReference type="InterPro" id="IPR007016">
    <property type="entry name" value="O-antigen_ligase-rel_domated"/>
</dbReference>
<gene>
    <name evidence="7" type="ORF">TPR58_10585</name>
</gene>
<dbReference type="GO" id="GO:0016874">
    <property type="term" value="F:ligase activity"/>
    <property type="evidence" value="ECO:0007669"/>
    <property type="project" value="UniProtKB-KW"/>
</dbReference>
<comment type="subcellular location">
    <subcellularLocation>
        <location evidence="1">Membrane</location>
        <topology evidence="1">Multi-pass membrane protein</topology>
    </subcellularLocation>
</comment>
<feature type="transmembrane region" description="Helical" evidence="5">
    <location>
        <begin position="104"/>
        <end position="126"/>
    </location>
</feature>
<evidence type="ECO:0000259" key="6">
    <source>
        <dbReference type="Pfam" id="PF04932"/>
    </source>
</evidence>
<proteinExistence type="predicted"/>
<keyword evidence="7" id="KW-0436">Ligase</keyword>
<comment type="caution">
    <text evidence="7">The sequence shown here is derived from an EMBL/GenBank/DDBJ whole genome shotgun (WGS) entry which is preliminary data.</text>
</comment>
<feature type="transmembrane region" description="Helical" evidence="5">
    <location>
        <begin position="133"/>
        <end position="154"/>
    </location>
</feature>
<keyword evidence="4 5" id="KW-0472">Membrane</keyword>
<evidence type="ECO:0000256" key="1">
    <source>
        <dbReference type="ARBA" id="ARBA00004141"/>
    </source>
</evidence>
<feature type="transmembrane region" description="Helical" evidence="5">
    <location>
        <begin position="375"/>
        <end position="395"/>
    </location>
</feature>
<accession>A0ABV0B9Q5</accession>
<dbReference type="PANTHER" id="PTHR37422">
    <property type="entry name" value="TEICHURONIC ACID BIOSYNTHESIS PROTEIN TUAE"/>
    <property type="match status" value="1"/>
</dbReference>
<feature type="domain" description="O-antigen ligase-related" evidence="6">
    <location>
        <begin position="203"/>
        <end position="347"/>
    </location>
</feature>
<dbReference type="RefSeq" id="WP_346246612.1">
    <property type="nucleotide sequence ID" value="NZ_JBDIZK010000005.1"/>
</dbReference>
<reference evidence="7 8" key="1">
    <citation type="submission" date="2024-05" db="EMBL/GenBank/DDBJ databases">
        <title>Sphingomonas sp. HF-S3 16S ribosomal RNA gene Genome sequencing and assembly.</title>
        <authorList>
            <person name="Lee H."/>
        </authorList>
    </citation>
    <scope>NUCLEOTIDE SEQUENCE [LARGE SCALE GENOMIC DNA]</scope>
    <source>
        <strain evidence="7 8">HF-S3</strain>
    </source>
</reference>
<feature type="transmembrane region" description="Helical" evidence="5">
    <location>
        <begin position="21"/>
        <end position="38"/>
    </location>
</feature>
<feature type="transmembrane region" description="Helical" evidence="5">
    <location>
        <begin position="80"/>
        <end position="98"/>
    </location>
</feature>
<evidence type="ECO:0000313" key="8">
    <source>
        <dbReference type="Proteomes" id="UP001427805"/>
    </source>
</evidence>
<name>A0ABV0B9Q5_9SPHN</name>
<evidence type="ECO:0000256" key="3">
    <source>
        <dbReference type="ARBA" id="ARBA00022989"/>
    </source>
</evidence>
<sequence length="445" mass="48385">MQPDTAPRSAHVIGSGAKMPWPLMVGIGSMLVVFILATTYNSPLARAAGALKWATLPLVIMTVSATLYRRPMPAIPRFMAIVVLAALAAGFVSLWGAADRLDSAMSLVVVLIVILCGYISSAAIVATDSRRAFFDLVAMVCRVVVVLGTLLYLAGINFGRGAGFAGWVDNPNTLASFLAPGLVVLVAGCIERRPGWKIWYLPFAVLGTALLWVTGARASLVWFVMSLGAFFFYRRGPGVNAMIAVVLALILLIWWEQISAFVTDFLQLNANPYRQTAPGPLSGREEVWRIGWDLFKQRPFTGFGMGSSTELLNLQSYKFVRHQGLHFHSSYIMVLVETGLLGFIPFVLLLVNTLIRGFGDARRTQMLPRESWPTAALPIVILFGALGHATFESWIMAAGNVNTPLFWILAWLVHHQTQIPVRAVRIVEAPTPPGAAPPAGMLAAQ</sequence>
<feature type="transmembrane region" description="Helical" evidence="5">
    <location>
        <begin position="331"/>
        <end position="355"/>
    </location>
</feature>
<keyword evidence="8" id="KW-1185">Reference proteome</keyword>
<feature type="transmembrane region" description="Helical" evidence="5">
    <location>
        <begin position="174"/>
        <end position="191"/>
    </location>
</feature>
<keyword evidence="3 5" id="KW-1133">Transmembrane helix</keyword>